<keyword evidence="6 10" id="KW-0418">Kinase</keyword>
<dbReference type="InterPro" id="IPR003661">
    <property type="entry name" value="HisK_dim/P_dom"/>
</dbReference>
<feature type="domain" description="HAMP" evidence="9">
    <location>
        <begin position="217"/>
        <end position="269"/>
    </location>
</feature>
<evidence type="ECO:0000256" key="2">
    <source>
        <dbReference type="ARBA" id="ARBA00004370"/>
    </source>
</evidence>
<name>Q1JWD6_DESA6</name>
<dbReference type="RefSeq" id="WP_006002522.1">
    <property type="nucleotide sequence ID" value="NZ_AAEW02000022.1"/>
</dbReference>
<dbReference type="PRINTS" id="PR00344">
    <property type="entry name" value="BCTRLSENSOR"/>
</dbReference>
<evidence type="ECO:0000256" key="1">
    <source>
        <dbReference type="ARBA" id="ARBA00000085"/>
    </source>
</evidence>
<comment type="caution">
    <text evidence="10">The sequence shown here is derived from an EMBL/GenBank/DDBJ whole genome shotgun (WGS) entry which is preliminary data.</text>
</comment>
<evidence type="ECO:0000259" key="9">
    <source>
        <dbReference type="PROSITE" id="PS50885"/>
    </source>
</evidence>
<dbReference type="PANTHER" id="PTHR43065:SF42">
    <property type="entry name" value="TWO-COMPONENT SENSOR PPRA"/>
    <property type="match status" value="1"/>
</dbReference>
<evidence type="ECO:0000313" key="10">
    <source>
        <dbReference type="EMBL" id="EAT14547.1"/>
    </source>
</evidence>
<dbReference type="SMART" id="SM00388">
    <property type="entry name" value="HisKA"/>
    <property type="match status" value="1"/>
</dbReference>
<feature type="domain" description="Histidine kinase" evidence="8">
    <location>
        <begin position="311"/>
        <end position="519"/>
    </location>
</feature>
<dbReference type="InterPro" id="IPR005467">
    <property type="entry name" value="His_kinase_dom"/>
</dbReference>
<dbReference type="InterPro" id="IPR003594">
    <property type="entry name" value="HATPase_dom"/>
</dbReference>
<dbReference type="OrthoDB" id="9781147at2"/>
<dbReference type="SUPFAM" id="SSF158472">
    <property type="entry name" value="HAMP domain-like"/>
    <property type="match status" value="1"/>
</dbReference>
<evidence type="ECO:0000256" key="3">
    <source>
        <dbReference type="ARBA" id="ARBA00012438"/>
    </source>
</evidence>
<dbReference type="EMBL" id="AAEW02000022">
    <property type="protein sequence ID" value="EAT14547.1"/>
    <property type="molecule type" value="Genomic_DNA"/>
</dbReference>
<dbReference type="InterPro" id="IPR004358">
    <property type="entry name" value="Sig_transdc_His_kin-like_C"/>
</dbReference>
<evidence type="ECO:0000256" key="5">
    <source>
        <dbReference type="ARBA" id="ARBA00022679"/>
    </source>
</evidence>
<comment type="subcellular location">
    <subcellularLocation>
        <location evidence="2">Membrane</location>
    </subcellularLocation>
</comment>
<dbReference type="PROSITE" id="PS50109">
    <property type="entry name" value="HIS_KIN"/>
    <property type="match status" value="1"/>
</dbReference>
<organism evidence="10 11">
    <name type="scientific">Desulfuromonas acetoxidans (strain DSM 684 / 11070)</name>
    <dbReference type="NCBI Taxonomy" id="281689"/>
    <lineage>
        <taxon>Bacteria</taxon>
        <taxon>Pseudomonadati</taxon>
        <taxon>Thermodesulfobacteriota</taxon>
        <taxon>Desulfuromonadia</taxon>
        <taxon>Desulfuromonadales</taxon>
        <taxon>Desulfuromonadaceae</taxon>
        <taxon>Desulfuromonas</taxon>
    </lineage>
</organism>
<keyword evidence="11" id="KW-1185">Reference proteome</keyword>
<dbReference type="GO" id="GO:0000155">
    <property type="term" value="F:phosphorelay sensor kinase activity"/>
    <property type="evidence" value="ECO:0007669"/>
    <property type="project" value="InterPro"/>
</dbReference>
<reference evidence="10" key="1">
    <citation type="submission" date="2006-05" db="EMBL/GenBank/DDBJ databases">
        <title>Annotation of the draft genome assembly of Desulfuromonas acetoxidans DSM 684.</title>
        <authorList>
            <consortium name="US DOE Joint Genome Institute (JGI-ORNL)"/>
            <person name="Larimer F."/>
            <person name="Land M."/>
            <person name="Hauser L."/>
        </authorList>
    </citation>
    <scope>NUCLEOTIDE SEQUENCE [LARGE SCALE GENOMIC DNA]</scope>
    <source>
        <strain evidence="10">DSM 684</strain>
    </source>
</reference>
<evidence type="ECO:0000313" key="11">
    <source>
        <dbReference type="Proteomes" id="UP000005695"/>
    </source>
</evidence>
<evidence type="ECO:0000256" key="6">
    <source>
        <dbReference type="ARBA" id="ARBA00022777"/>
    </source>
</evidence>
<dbReference type="Gene3D" id="1.10.287.130">
    <property type="match status" value="1"/>
</dbReference>
<keyword evidence="4" id="KW-0597">Phosphoprotein</keyword>
<dbReference type="Pfam" id="PF00512">
    <property type="entry name" value="HisKA"/>
    <property type="match status" value="1"/>
</dbReference>
<dbReference type="Gene3D" id="1.10.8.500">
    <property type="entry name" value="HAMP domain in histidine kinase"/>
    <property type="match status" value="1"/>
</dbReference>
<dbReference type="Gene3D" id="3.30.450.290">
    <property type="match status" value="1"/>
</dbReference>
<dbReference type="AlphaFoldDB" id="Q1JWD6"/>
<dbReference type="Pfam" id="PF00672">
    <property type="entry name" value="HAMP"/>
    <property type="match status" value="1"/>
</dbReference>
<dbReference type="InterPro" id="IPR036890">
    <property type="entry name" value="HATPase_C_sf"/>
</dbReference>
<dbReference type="PROSITE" id="PS50885">
    <property type="entry name" value="HAMP"/>
    <property type="match status" value="1"/>
</dbReference>
<keyword evidence="5" id="KW-0808">Transferase</keyword>
<protein>
    <recommendedName>
        <fullName evidence="3">histidine kinase</fullName>
        <ecNumber evidence="3">2.7.13.3</ecNumber>
    </recommendedName>
</protein>
<dbReference type="EC" id="2.7.13.3" evidence="3"/>
<keyword evidence="7" id="KW-0472">Membrane</keyword>
<dbReference type="SMART" id="SM00387">
    <property type="entry name" value="HATPase_c"/>
    <property type="match status" value="1"/>
</dbReference>
<reference evidence="10" key="2">
    <citation type="submission" date="2006-05" db="EMBL/GenBank/DDBJ databases">
        <title>Sequencing of the draft genome and assembly of Desulfuromonas acetoxidans DSM 684.</title>
        <authorList>
            <consortium name="US DOE Joint Genome Institute (JGI-PGF)"/>
            <person name="Copeland A."/>
            <person name="Lucas S."/>
            <person name="Lapidus A."/>
            <person name="Barry K."/>
            <person name="Detter J.C."/>
            <person name="Glavina del Rio T."/>
            <person name="Hammon N."/>
            <person name="Israni S."/>
            <person name="Dalin E."/>
            <person name="Tice H."/>
            <person name="Bruce D."/>
            <person name="Pitluck S."/>
            <person name="Richardson P."/>
        </authorList>
    </citation>
    <scope>NUCLEOTIDE SEQUENCE [LARGE SCALE GENOMIC DNA]</scope>
    <source>
        <strain evidence="10">DSM 684</strain>
    </source>
</reference>
<dbReference type="PANTHER" id="PTHR43065">
    <property type="entry name" value="SENSOR HISTIDINE KINASE"/>
    <property type="match status" value="1"/>
</dbReference>
<keyword evidence="7" id="KW-0812">Transmembrane</keyword>
<dbReference type="Proteomes" id="UP000005695">
    <property type="component" value="Unassembled WGS sequence"/>
</dbReference>
<feature type="transmembrane region" description="Helical" evidence="7">
    <location>
        <begin position="12"/>
        <end position="33"/>
    </location>
</feature>
<evidence type="ECO:0000259" key="8">
    <source>
        <dbReference type="PROSITE" id="PS50109"/>
    </source>
</evidence>
<dbReference type="InterPro" id="IPR003660">
    <property type="entry name" value="HAMP_dom"/>
</dbReference>
<dbReference type="InterPro" id="IPR036097">
    <property type="entry name" value="HisK_dim/P_sf"/>
</dbReference>
<keyword evidence="7" id="KW-1133">Transmembrane helix</keyword>
<dbReference type="GO" id="GO:0016020">
    <property type="term" value="C:membrane"/>
    <property type="evidence" value="ECO:0007669"/>
    <property type="project" value="UniProtKB-SubCell"/>
</dbReference>
<dbReference type="SUPFAM" id="SSF47384">
    <property type="entry name" value="Homodimeric domain of signal transducing histidine kinase"/>
    <property type="match status" value="1"/>
</dbReference>
<dbReference type="Pfam" id="PF02518">
    <property type="entry name" value="HATPase_c"/>
    <property type="match status" value="1"/>
</dbReference>
<dbReference type="SUPFAM" id="SSF55874">
    <property type="entry name" value="ATPase domain of HSP90 chaperone/DNA topoisomerase II/histidine kinase"/>
    <property type="match status" value="1"/>
</dbReference>
<feature type="transmembrane region" description="Helical" evidence="7">
    <location>
        <begin position="195"/>
        <end position="214"/>
    </location>
</feature>
<proteinExistence type="predicted"/>
<dbReference type="Gene3D" id="3.30.565.10">
    <property type="entry name" value="Histidine kinase-like ATPase, C-terminal domain"/>
    <property type="match status" value="1"/>
</dbReference>
<evidence type="ECO:0000256" key="4">
    <source>
        <dbReference type="ARBA" id="ARBA00022553"/>
    </source>
</evidence>
<gene>
    <name evidence="10" type="ORF">Dace_0346</name>
</gene>
<sequence length="530" mass="59175">MALRFSLLVKFMAVISTVLLITMFISVVVNVRFQRQITLENSLHEADYFSETILRSTYYQMLEDDREMLYQMIDEVGAMPGIRRIRLFNKEGIINFSTDKQEVGTIIQHNSEGCSICHLDTGEPLAYAPTAARGRTFYDENGEIFLGVTKAIYNDPSCYTAECHYHPQDRELNGILDVQISLKNRMAQVDIFRNYFVILTCVLLVLLFVALLLLTKRLIISPVSVLIEHQRRISAGDLSSMIEDAPNDELGELARGANQMTRSLRASQAEIRNWANTLEAKVEERTQQIQKMQGTLARSERLASLGKLVAGIAHEINNPLTGILMFSSMAAETPGISEQMKKDLDTITQETQRCAGIVRGLLDFGRESIPMKTYISVNTILDKTLALVENQTLFQDVEIAREYDDQIPELEGDPNQLEQVFMNIFINAAQAMLAGGQLAIKTWFNDEMVMIRIADTGCGISGENLERIFDPFFTTKDQQGTGLGLSVSYGIVENHGGDIRVESCPAKGTAFTIRLPVNGGDKGLPVPPSH</sequence>
<dbReference type="CDD" id="cd00082">
    <property type="entry name" value="HisKA"/>
    <property type="match status" value="1"/>
</dbReference>
<dbReference type="SMART" id="SM00304">
    <property type="entry name" value="HAMP"/>
    <property type="match status" value="1"/>
</dbReference>
<accession>Q1JWD6</accession>
<evidence type="ECO:0000256" key="7">
    <source>
        <dbReference type="SAM" id="Phobius"/>
    </source>
</evidence>
<comment type="catalytic activity">
    <reaction evidence="1">
        <text>ATP + protein L-histidine = ADP + protein N-phospho-L-histidine.</text>
        <dbReference type="EC" id="2.7.13.3"/>
    </reaction>
</comment>
<dbReference type="CDD" id="cd06225">
    <property type="entry name" value="HAMP"/>
    <property type="match status" value="1"/>
</dbReference>